<feature type="compositionally biased region" description="Basic and acidic residues" evidence="10">
    <location>
        <begin position="505"/>
        <end position="514"/>
    </location>
</feature>
<dbReference type="Proteomes" id="UP001054902">
    <property type="component" value="Unassembled WGS sequence"/>
</dbReference>
<name>A0AAD3DEI5_9STRA</name>
<evidence type="ECO:0000256" key="9">
    <source>
        <dbReference type="ARBA" id="ARBA00042761"/>
    </source>
</evidence>
<protein>
    <recommendedName>
        <fullName evidence="8">3'-5' exonuclease</fullName>
    </recommendedName>
    <alternativeName>
        <fullName evidence="9">Werner Syndrome-like exonuclease</fullName>
    </alternativeName>
</protein>
<dbReference type="GO" id="GO:0008408">
    <property type="term" value="F:3'-5' exonuclease activity"/>
    <property type="evidence" value="ECO:0007669"/>
    <property type="project" value="InterPro"/>
</dbReference>
<dbReference type="PANTHER" id="PTHR13620:SF109">
    <property type="entry name" value="3'-5' EXONUCLEASE"/>
    <property type="match status" value="1"/>
</dbReference>
<evidence type="ECO:0000256" key="10">
    <source>
        <dbReference type="SAM" id="MobiDB-lite"/>
    </source>
</evidence>
<dbReference type="InterPro" id="IPR046616">
    <property type="entry name" value="DUF6729"/>
</dbReference>
<dbReference type="Gene3D" id="3.30.420.10">
    <property type="entry name" value="Ribonuclease H-like superfamily/Ribonuclease H"/>
    <property type="match status" value="1"/>
</dbReference>
<keyword evidence="4" id="KW-0378">Hydrolase</keyword>
<feature type="domain" description="DUF6729" evidence="12">
    <location>
        <begin position="187"/>
        <end position="377"/>
    </location>
</feature>
<dbReference type="GO" id="GO:0006139">
    <property type="term" value="P:nucleobase-containing compound metabolic process"/>
    <property type="evidence" value="ECO:0007669"/>
    <property type="project" value="InterPro"/>
</dbReference>
<keyword evidence="14" id="KW-1185">Reference proteome</keyword>
<feature type="region of interest" description="Disordered" evidence="10">
    <location>
        <begin position="871"/>
        <end position="893"/>
    </location>
</feature>
<evidence type="ECO:0000256" key="8">
    <source>
        <dbReference type="ARBA" id="ARBA00040531"/>
    </source>
</evidence>
<gene>
    <name evidence="13" type="ORF">CTEN210_18396</name>
</gene>
<feature type="compositionally biased region" description="Basic and acidic residues" evidence="10">
    <location>
        <begin position="12"/>
        <end position="27"/>
    </location>
</feature>
<feature type="region of interest" description="Disordered" evidence="10">
    <location>
        <begin position="69"/>
        <end position="121"/>
    </location>
</feature>
<feature type="compositionally biased region" description="Polar residues" evidence="10">
    <location>
        <begin position="872"/>
        <end position="893"/>
    </location>
</feature>
<keyword evidence="6" id="KW-0460">Magnesium</keyword>
<feature type="compositionally biased region" description="Acidic residues" evidence="10">
    <location>
        <begin position="1384"/>
        <end position="1411"/>
    </location>
</feature>
<feature type="region of interest" description="Disordered" evidence="10">
    <location>
        <begin position="1379"/>
        <end position="1427"/>
    </location>
</feature>
<keyword evidence="3" id="KW-0479">Metal-binding</keyword>
<feature type="domain" description="3'-5' exonuclease" evidence="11">
    <location>
        <begin position="571"/>
        <end position="739"/>
    </location>
</feature>
<evidence type="ECO:0000256" key="1">
    <source>
        <dbReference type="ARBA" id="ARBA00004123"/>
    </source>
</evidence>
<dbReference type="InterPro" id="IPR012337">
    <property type="entry name" value="RNaseH-like_sf"/>
</dbReference>
<proteinExistence type="predicted"/>
<feature type="compositionally biased region" description="Acidic residues" evidence="10">
    <location>
        <begin position="912"/>
        <end position="925"/>
    </location>
</feature>
<comment type="caution">
    <text evidence="13">The sequence shown here is derived from an EMBL/GenBank/DDBJ whole genome shotgun (WGS) entry which is preliminary data.</text>
</comment>
<dbReference type="PANTHER" id="PTHR13620">
    <property type="entry name" value="3-5 EXONUCLEASE"/>
    <property type="match status" value="1"/>
</dbReference>
<dbReference type="InterPro" id="IPR051132">
    <property type="entry name" value="3-5_Exonuclease_domain"/>
</dbReference>
<dbReference type="GO" id="GO:0005634">
    <property type="term" value="C:nucleus"/>
    <property type="evidence" value="ECO:0007669"/>
    <property type="project" value="UniProtKB-SubCell"/>
</dbReference>
<evidence type="ECO:0000259" key="11">
    <source>
        <dbReference type="Pfam" id="PF01612"/>
    </source>
</evidence>
<dbReference type="Pfam" id="PF01612">
    <property type="entry name" value="DNA_pol_A_exo1"/>
    <property type="match status" value="1"/>
</dbReference>
<feature type="region of interest" description="Disordered" evidence="10">
    <location>
        <begin position="1"/>
        <end position="30"/>
    </location>
</feature>
<evidence type="ECO:0000256" key="4">
    <source>
        <dbReference type="ARBA" id="ARBA00022801"/>
    </source>
</evidence>
<evidence type="ECO:0000256" key="5">
    <source>
        <dbReference type="ARBA" id="ARBA00022839"/>
    </source>
</evidence>
<sequence>MVYRGKGYRTTRRTDAERARDHARIQRDNAGMRQGMAAFVQRLVATLQQTLQQMWNRIRQRDADYENRVPVEEIVNNEVNLDDESDDEHEEEEEEENDLEDMEYNSDHEDDDNKERSETDECSSVMKDYVKAIRDRLQDECRTCHFTKEKKQIKEDDKWLLKYLQQNEFWIREEYCEEMCRRLGITPSLRGYYTDVLVWFPDERFKMKPVCPTCGSSARVGVHAYPKKTYGRRVISLLRNYYIISRRYICHHCEKVTPKVKYTFMGYNEDSIKQLPRQYGQYFPAMLTHKLSIDKALLGMMRPLFDGGIRPNRFRKMILELHSKEHARRSILHEFCDEGNIISTEREKERFSSFHDKEKYDGMVPDAKWFQHTYCKEMSSIREILDMFMKIQPTKIAKLDVMYKGPKKIKRVRGQKLVDGVVSLKNEFNAKRSEFFVVTDSKDQYETPLRNMVETQQILGHAGPEIAYVDNPSKSQWLLDFIPSLRKTQDRFDALTSSDGEVENNEIHIPDNNHTEASSSDEENRNENQQNGNTIVLPDFDQWFKNNVTYLTEAEQMEQSATSIIDLLELNNSNTKVVIGLDLEWFVPSRNGQVIGKGHKTSLIQIAYRVQEEEAKVVLFHLNSNMNNLPTSLSALLQNKKVRFAGAQVSGDVSKLNRDFNLRLDVDVKAINLENMAKTRGFQLLGKSLSHIVNALFGKVVSKTSRLEDWRRRPLPLHLRKYAAKDAVYSLYCHEHLATMPDYSKPLEPREIHAGLEVDLAPYIGAASVNSIYCQGCMGATGRISMEQTWQNVPSTLIVSDDIASGRKPGYYLVEITKVHAPAMKLKGVTVKNASNRYATLGEIGDLPAKVMVPIEMLRKKREERPILLFEQNRSPQVHTSHSSAADDNVGTIDNSQRTLDEFLTHQETLDENEDDQANEDENNESEVSFDTQSGDSIVLEDCDEIMAIEDCLQLGVEANLPLPGRRWTPKAGVKLDPPPAEVLNRFSAVMGSVFHALLRMSKSISMKGSHRKGFCVALSEAFYAWDEDDLNTLYDAMKEHFDLTKREFLLLRYFRRRFFLLRVKRHCLPPAMLYWRVRAVFEVFGIALDAKTKKPLFNDLAWKRANNILNEILLGYYSDPPGIQLYRYQLKKDGSIRVDKYGIKLLDCMRDTCDVEGEHSHMNNATGKRMIGVEFADHLYASRRHRSNIDALKRNSVGFPQIDHYDPWLIDLLQDRVSDKHNILIYPHWVNTAAVYCKTKEKFGFVSLASESLKSKINEKVNLSPNLVLTPTQKFLSDRLGCKLAPMPWGTSREELKLFPQLLLQAQQRYRNMEDQEEYICELILEYVDGDITPKLPVYNRLYAKKYIHNQRVVTSYNELKEKVLALDALNTLTAHHAPALEEGNEEEEENEEEVEENETESVSESENNEVVEQRNDIEENAMSENINSRKRLAESYVRQHFRGAKVAKSSQTLIPLPAFQRTTIPCIPNCHPLFVGTIPMMPMWNTAIQLQTNHCTQRKSEPRKPRTCKIWCGGSSCIGAKTQLKKKEIRHCEWLVYFIMSEINKVNSVCSHVINSYNDDAFKMEVFLLAFYLSHSKIK</sequence>
<dbReference type="Pfam" id="PF20499">
    <property type="entry name" value="DUF6729"/>
    <property type="match status" value="1"/>
</dbReference>
<evidence type="ECO:0000313" key="13">
    <source>
        <dbReference type="EMBL" id="GFH61920.1"/>
    </source>
</evidence>
<comment type="subcellular location">
    <subcellularLocation>
        <location evidence="1">Nucleus</location>
    </subcellularLocation>
</comment>
<keyword evidence="7" id="KW-0539">Nucleus</keyword>
<organism evidence="13 14">
    <name type="scientific">Chaetoceros tenuissimus</name>
    <dbReference type="NCBI Taxonomy" id="426638"/>
    <lineage>
        <taxon>Eukaryota</taxon>
        <taxon>Sar</taxon>
        <taxon>Stramenopiles</taxon>
        <taxon>Ochrophyta</taxon>
        <taxon>Bacillariophyta</taxon>
        <taxon>Coscinodiscophyceae</taxon>
        <taxon>Chaetocerotophycidae</taxon>
        <taxon>Chaetocerotales</taxon>
        <taxon>Chaetocerotaceae</taxon>
        <taxon>Chaetoceros</taxon>
    </lineage>
</organism>
<evidence type="ECO:0000259" key="12">
    <source>
        <dbReference type="Pfam" id="PF20499"/>
    </source>
</evidence>
<feature type="region of interest" description="Disordered" evidence="10">
    <location>
        <begin position="912"/>
        <end position="934"/>
    </location>
</feature>
<evidence type="ECO:0000256" key="3">
    <source>
        <dbReference type="ARBA" id="ARBA00022723"/>
    </source>
</evidence>
<evidence type="ECO:0000256" key="7">
    <source>
        <dbReference type="ARBA" id="ARBA00023242"/>
    </source>
</evidence>
<evidence type="ECO:0000313" key="14">
    <source>
        <dbReference type="Proteomes" id="UP001054902"/>
    </source>
</evidence>
<dbReference type="EMBL" id="BLLK01000075">
    <property type="protein sequence ID" value="GFH61920.1"/>
    <property type="molecule type" value="Genomic_DNA"/>
</dbReference>
<evidence type="ECO:0000256" key="2">
    <source>
        <dbReference type="ARBA" id="ARBA00022722"/>
    </source>
</evidence>
<feature type="compositionally biased region" description="Basic residues" evidence="10">
    <location>
        <begin position="1"/>
        <end position="11"/>
    </location>
</feature>
<dbReference type="InterPro" id="IPR002562">
    <property type="entry name" value="3'-5'_exonuclease_dom"/>
</dbReference>
<keyword evidence="2" id="KW-0540">Nuclease</keyword>
<feature type="compositionally biased region" description="Acidic residues" evidence="10">
    <location>
        <begin position="80"/>
        <end position="104"/>
    </location>
</feature>
<dbReference type="GO" id="GO:0003676">
    <property type="term" value="F:nucleic acid binding"/>
    <property type="evidence" value="ECO:0007669"/>
    <property type="project" value="InterPro"/>
</dbReference>
<keyword evidence="5" id="KW-0269">Exonuclease</keyword>
<evidence type="ECO:0000256" key="6">
    <source>
        <dbReference type="ARBA" id="ARBA00022842"/>
    </source>
</evidence>
<reference evidence="13 14" key="1">
    <citation type="journal article" date="2021" name="Sci. Rep.">
        <title>The genome of the diatom Chaetoceros tenuissimus carries an ancient integrated fragment of an extant virus.</title>
        <authorList>
            <person name="Hongo Y."/>
            <person name="Kimura K."/>
            <person name="Takaki Y."/>
            <person name="Yoshida Y."/>
            <person name="Baba S."/>
            <person name="Kobayashi G."/>
            <person name="Nagasaki K."/>
            <person name="Hano T."/>
            <person name="Tomaru Y."/>
        </authorList>
    </citation>
    <scope>NUCLEOTIDE SEQUENCE [LARGE SCALE GENOMIC DNA]</scope>
    <source>
        <strain evidence="13 14">NIES-3715</strain>
    </source>
</reference>
<accession>A0AAD3DEI5</accession>
<dbReference type="SUPFAM" id="SSF53098">
    <property type="entry name" value="Ribonuclease H-like"/>
    <property type="match status" value="1"/>
</dbReference>
<feature type="region of interest" description="Disordered" evidence="10">
    <location>
        <begin position="497"/>
        <end position="533"/>
    </location>
</feature>
<dbReference type="GO" id="GO:0046872">
    <property type="term" value="F:metal ion binding"/>
    <property type="evidence" value="ECO:0007669"/>
    <property type="project" value="UniProtKB-KW"/>
</dbReference>
<feature type="compositionally biased region" description="Basic and acidic residues" evidence="10">
    <location>
        <begin position="105"/>
        <end position="119"/>
    </location>
</feature>
<dbReference type="InterPro" id="IPR036397">
    <property type="entry name" value="RNaseH_sf"/>
</dbReference>